<evidence type="ECO:0000313" key="2">
    <source>
        <dbReference type="EMBL" id="KPI43886.1"/>
    </source>
</evidence>
<dbReference type="RefSeq" id="XP_018003849.1">
    <property type="nucleotide sequence ID" value="XM_018146611.1"/>
</dbReference>
<keyword evidence="3" id="KW-1185">Reference proteome</keyword>
<feature type="region of interest" description="Disordered" evidence="1">
    <location>
        <begin position="1"/>
        <end position="40"/>
    </location>
</feature>
<feature type="region of interest" description="Disordered" evidence="1">
    <location>
        <begin position="70"/>
        <end position="107"/>
    </location>
</feature>
<accession>A0A0N1P2H7</accession>
<dbReference type="OrthoDB" id="5391950at2759"/>
<dbReference type="AlphaFoldDB" id="A0A0N1P2H7"/>
<evidence type="ECO:0000256" key="1">
    <source>
        <dbReference type="SAM" id="MobiDB-lite"/>
    </source>
</evidence>
<feature type="compositionally biased region" description="Basic and acidic residues" evidence="1">
    <location>
        <begin position="200"/>
        <end position="223"/>
    </location>
</feature>
<dbReference type="Proteomes" id="UP000038010">
    <property type="component" value="Unassembled WGS sequence"/>
</dbReference>
<comment type="caution">
    <text evidence="2">The sequence shown here is derived from an EMBL/GenBank/DDBJ whole genome shotgun (WGS) entry which is preliminary data.</text>
</comment>
<sequence>MDNFHRAGEAMHYSAPEKQTSRASPKRKRGQETPTIPIHAAGYPILESDVYLPEVPSPSTKVVGKLRKLNIGDHDSNPHKEAQASGLQRLPLQPKTSTAHTPYNMSPKMQFTETEPAGASDYLRYQEADPIEQAATSANLLDRPKSPKLSGKVNSFYWQDSEITGHDPKDPDDDLYGINGIGFKPTPAIAQQRSQQRKKQLLEYRNREAKEARQQRSERRRMALTDGPYSEPGPSIGQGRARVRFDNG</sequence>
<name>A0A0N1P2H7_9EURO</name>
<gene>
    <name evidence="2" type="ORF">AB675_6329</name>
</gene>
<reference evidence="2 3" key="1">
    <citation type="submission" date="2015-06" db="EMBL/GenBank/DDBJ databases">
        <title>Draft genome of the ant-associated black yeast Phialophora attae CBS 131958.</title>
        <authorList>
            <person name="Moreno L.F."/>
            <person name="Stielow B.J."/>
            <person name="de Hoog S."/>
            <person name="Vicente V.A."/>
            <person name="Weiss V.A."/>
            <person name="de Vries M."/>
            <person name="Cruz L.M."/>
            <person name="Souza E.M."/>
        </authorList>
    </citation>
    <scope>NUCLEOTIDE SEQUENCE [LARGE SCALE GENOMIC DNA]</scope>
    <source>
        <strain evidence="2 3">CBS 131958</strain>
    </source>
</reference>
<organism evidence="2 3">
    <name type="scientific">Cyphellophora attinorum</name>
    <dbReference type="NCBI Taxonomy" id="1664694"/>
    <lineage>
        <taxon>Eukaryota</taxon>
        <taxon>Fungi</taxon>
        <taxon>Dikarya</taxon>
        <taxon>Ascomycota</taxon>
        <taxon>Pezizomycotina</taxon>
        <taxon>Eurotiomycetes</taxon>
        <taxon>Chaetothyriomycetidae</taxon>
        <taxon>Chaetothyriales</taxon>
        <taxon>Cyphellophoraceae</taxon>
        <taxon>Cyphellophora</taxon>
    </lineage>
</organism>
<dbReference type="EMBL" id="LFJN01000004">
    <property type="protein sequence ID" value="KPI43886.1"/>
    <property type="molecule type" value="Genomic_DNA"/>
</dbReference>
<dbReference type="VEuPathDB" id="FungiDB:AB675_6329"/>
<proteinExistence type="predicted"/>
<dbReference type="GeneID" id="28738491"/>
<feature type="compositionally biased region" description="Basic and acidic residues" evidence="1">
    <location>
        <begin position="70"/>
        <end position="82"/>
    </location>
</feature>
<feature type="compositionally biased region" description="Polar residues" evidence="1">
    <location>
        <begin position="94"/>
        <end position="107"/>
    </location>
</feature>
<evidence type="ECO:0000313" key="3">
    <source>
        <dbReference type="Proteomes" id="UP000038010"/>
    </source>
</evidence>
<feature type="region of interest" description="Disordered" evidence="1">
    <location>
        <begin position="161"/>
        <end position="248"/>
    </location>
</feature>
<protein>
    <submittedName>
        <fullName evidence="2">Uncharacterized protein</fullName>
    </submittedName>
</protein>